<organism evidence="2 3">
    <name type="scientific">Actinomadura rudentiformis</name>
    <dbReference type="NCBI Taxonomy" id="359158"/>
    <lineage>
        <taxon>Bacteria</taxon>
        <taxon>Bacillati</taxon>
        <taxon>Actinomycetota</taxon>
        <taxon>Actinomycetes</taxon>
        <taxon>Streptosporangiales</taxon>
        <taxon>Thermomonosporaceae</taxon>
        <taxon>Actinomadura</taxon>
    </lineage>
</organism>
<dbReference type="Proteomes" id="UP000468735">
    <property type="component" value="Unassembled WGS sequence"/>
</dbReference>
<dbReference type="RefSeq" id="WP_151562236.1">
    <property type="nucleotide sequence ID" value="NZ_WBMT01000009.1"/>
</dbReference>
<dbReference type="InterPro" id="IPR052228">
    <property type="entry name" value="Sec_Metab_Biosynth_Oxidored"/>
</dbReference>
<protein>
    <submittedName>
        <fullName evidence="2">SDR family NAD(P)-dependent oxidoreductase</fullName>
    </submittedName>
</protein>
<proteinExistence type="predicted"/>
<evidence type="ECO:0000313" key="3">
    <source>
        <dbReference type="Proteomes" id="UP000468735"/>
    </source>
</evidence>
<gene>
    <name evidence="2" type="ORF">F8566_20650</name>
</gene>
<dbReference type="OrthoDB" id="2860165at2"/>
<reference evidence="2 3" key="1">
    <citation type="submission" date="2019-09" db="EMBL/GenBank/DDBJ databases">
        <title>Actinomadura physcomitrii sp. nov., a novel actinomycete isolated from moss [Physcomitrium sphaericum (Ludw) Fuernr].</title>
        <authorList>
            <person name="Zhuang X."/>
            <person name="Liu C."/>
        </authorList>
    </citation>
    <scope>NUCLEOTIDE SEQUENCE [LARGE SCALE GENOMIC DNA]</scope>
    <source>
        <strain evidence="2 3">HMC1</strain>
    </source>
</reference>
<dbReference type="SUPFAM" id="SSF51735">
    <property type="entry name" value="NAD(P)-binding Rossmann-fold domains"/>
    <property type="match status" value="1"/>
</dbReference>
<dbReference type="GO" id="GO:0016491">
    <property type="term" value="F:oxidoreductase activity"/>
    <property type="evidence" value="ECO:0007669"/>
    <property type="project" value="UniProtKB-KW"/>
</dbReference>
<accession>A0A6H9YK67</accession>
<keyword evidence="3" id="KW-1185">Reference proteome</keyword>
<dbReference type="InterPro" id="IPR002347">
    <property type="entry name" value="SDR_fam"/>
</dbReference>
<name>A0A6H9YK67_9ACTN</name>
<dbReference type="Pfam" id="PF00106">
    <property type="entry name" value="adh_short"/>
    <property type="match status" value="1"/>
</dbReference>
<dbReference type="InterPro" id="IPR036291">
    <property type="entry name" value="NAD(P)-bd_dom_sf"/>
</dbReference>
<comment type="caution">
    <text evidence="2">The sequence shown here is derived from an EMBL/GenBank/DDBJ whole genome shotgun (WGS) entry which is preliminary data.</text>
</comment>
<dbReference type="EMBL" id="WBMT01000009">
    <property type="protein sequence ID" value="KAB2347415.1"/>
    <property type="molecule type" value="Genomic_DNA"/>
</dbReference>
<dbReference type="Gene3D" id="3.40.50.720">
    <property type="entry name" value="NAD(P)-binding Rossmann-like Domain"/>
    <property type="match status" value="1"/>
</dbReference>
<keyword evidence="1" id="KW-0560">Oxidoreductase</keyword>
<evidence type="ECO:0000313" key="2">
    <source>
        <dbReference type="EMBL" id="KAB2347415.1"/>
    </source>
</evidence>
<dbReference type="PANTHER" id="PTHR47534:SF3">
    <property type="entry name" value="ALCOHOL DEHYDROGENASE-LIKE C-TERMINAL DOMAIN-CONTAINING PROTEIN"/>
    <property type="match status" value="1"/>
</dbReference>
<dbReference type="PANTHER" id="PTHR47534">
    <property type="entry name" value="YALI0E05731P"/>
    <property type="match status" value="1"/>
</dbReference>
<dbReference type="AlphaFoldDB" id="A0A6H9YK67"/>
<sequence length="262" mass="28543">MKTIVITGGTDGIGRGLARTYLDRGDTVVIVGRNAAKADERAVFIRADLSLVGETRKAVEELQARFPVIDALILCARHFRSRRYETAEGIEENFALFYLSRYLLSHSLAAQLEASERPVIMNVAGPGADLSLVRWNDLEFSEDYNGVSAMFQGGKLNDLLGESYAGSHPSISYVLFHPGMTATGLSGDYDAADAAHMLSMKRFGKSVGQSIAPIVPLIDTPPTEALTAFVEGRRITLPDDKAAAARLDDLTRKYLPPTTRNH</sequence>
<evidence type="ECO:0000256" key="1">
    <source>
        <dbReference type="ARBA" id="ARBA00023002"/>
    </source>
</evidence>